<feature type="region of interest" description="Disordered" evidence="1">
    <location>
        <begin position="89"/>
        <end position="189"/>
    </location>
</feature>
<dbReference type="AlphaFoldDB" id="A0A367INT3"/>
<feature type="region of interest" description="Disordered" evidence="1">
    <location>
        <begin position="230"/>
        <end position="341"/>
    </location>
</feature>
<dbReference type="EMBL" id="PJQM01006626">
    <property type="protein sequence ID" value="RCH79370.1"/>
    <property type="molecule type" value="Genomic_DNA"/>
</dbReference>
<proteinExistence type="predicted"/>
<dbReference type="Proteomes" id="UP000253551">
    <property type="component" value="Unassembled WGS sequence"/>
</dbReference>
<evidence type="ECO:0000313" key="3">
    <source>
        <dbReference type="Proteomes" id="UP000253551"/>
    </source>
</evidence>
<gene>
    <name evidence="2" type="ORF">CU098_001729</name>
</gene>
<name>A0A367INT3_RHIST</name>
<protein>
    <submittedName>
        <fullName evidence="2">Uncharacterized protein</fullName>
    </submittedName>
</protein>
<feature type="compositionally biased region" description="Polar residues" evidence="1">
    <location>
        <begin position="239"/>
        <end position="257"/>
    </location>
</feature>
<feature type="compositionally biased region" description="Polar residues" evidence="1">
    <location>
        <begin position="268"/>
        <end position="279"/>
    </location>
</feature>
<sequence>KEHKSLKLVKKLQEEADQEWQKEVAKRKAQEENDEAIAKELQAQLEQEQDKNNPFVQSSSPPPLPVKPQAYNQDFSSSSLSIAPLYGLEQQNTTSKKKSYLPYKPSLTTRISSPSPVLHNLSCQPSSSASVSHLPQASTTGPQETRTPTVNQQENKAPTIHPQEHRQKVSFSNQEHRVPPPYQETSSDRIYPKSPYFTHIVQPPPPLSMSMPEPIKQPVQFYSDPTIVSSFGPPDHLNPSKSVPVMNQQNAPSNSILNAPPLMHPKAPSNSTRNATSVNPAGPLRGPNLPALYPSMSAPNVAPYSSSSNKTMAPDTTPYSSSDKTTAPDTIPYSSSSNKTTATVSQQYNPYKTSDSFFALKPNQGKVEEEEEEERKHIKTDLSTQHTSLRSQDSGYDYSDMVYVKNNQMMAEDPFADTHAIKDIHILDPTFSMREEKTEEVEEKVRRTYMEKESVEEEKEEEMVVVSQVFPTSILRASAPNYGYYQSDNQHKELPKLPQS</sequence>
<organism evidence="2 3">
    <name type="scientific">Rhizopus stolonifer</name>
    <name type="common">Rhizopus nigricans</name>
    <dbReference type="NCBI Taxonomy" id="4846"/>
    <lineage>
        <taxon>Eukaryota</taxon>
        <taxon>Fungi</taxon>
        <taxon>Fungi incertae sedis</taxon>
        <taxon>Mucoromycota</taxon>
        <taxon>Mucoromycotina</taxon>
        <taxon>Mucoromycetes</taxon>
        <taxon>Mucorales</taxon>
        <taxon>Mucorineae</taxon>
        <taxon>Rhizopodaceae</taxon>
        <taxon>Rhizopus</taxon>
    </lineage>
</organism>
<keyword evidence="3" id="KW-1185">Reference proteome</keyword>
<feature type="compositionally biased region" description="Polar residues" evidence="1">
    <location>
        <begin position="381"/>
        <end position="393"/>
    </location>
</feature>
<accession>A0A367INT3</accession>
<feature type="region of interest" description="Disordered" evidence="1">
    <location>
        <begin position="364"/>
        <end position="393"/>
    </location>
</feature>
<feature type="non-terminal residue" evidence="2">
    <location>
        <position position="1"/>
    </location>
</feature>
<dbReference type="OrthoDB" id="2257133at2759"/>
<feature type="non-terminal residue" evidence="2">
    <location>
        <position position="500"/>
    </location>
</feature>
<comment type="caution">
    <text evidence="2">The sequence shown here is derived from an EMBL/GenBank/DDBJ whole genome shotgun (WGS) entry which is preliminary data.</text>
</comment>
<feature type="compositionally biased region" description="Polar residues" evidence="1">
    <location>
        <begin position="108"/>
        <end position="156"/>
    </location>
</feature>
<evidence type="ECO:0000313" key="2">
    <source>
        <dbReference type="EMBL" id="RCH79370.1"/>
    </source>
</evidence>
<feature type="region of interest" description="Disordered" evidence="1">
    <location>
        <begin position="23"/>
        <end position="72"/>
    </location>
</feature>
<evidence type="ECO:0000256" key="1">
    <source>
        <dbReference type="SAM" id="MobiDB-lite"/>
    </source>
</evidence>
<reference evidence="2 3" key="1">
    <citation type="journal article" date="2018" name="G3 (Bethesda)">
        <title>Phylogenetic and Phylogenomic Definition of Rhizopus Species.</title>
        <authorList>
            <person name="Gryganskyi A.P."/>
            <person name="Golan J."/>
            <person name="Dolatabadi S."/>
            <person name="Mondo S."/>
            <person name="Robb S."/>
            <person name="Idnurm A."/>
            <person name="Muszewska A."/>
            <person name="Steczkiewicz K."/>
            <person name="Masonjones S."/>
            <person name="Liao H.L."/>
            <person name="Gajdeczka M.T."/>
            <person name="Anike F."/>
            <person name="Vuek A."/>
            <person name="Anishchenko I.M."/>
            <person name="Voigt K."/>
            <person name="de Hoog G.S."/>
            <person name="Smith M.E."/>
            <person name="Heitman J."/>
            <person name="Vilgalys R."/>
            <person name="Stajich J.E."/>
        </authorList>
    </citation>
    <scope>NUCLEOTIDE SEQUENCE [LARGE SCALE GENOMIC DNA]</scope>
    <source>
        <strain evidence="2 3">LSU 92-RS-03</strain>
    </source>
</reference>
<feature type="compositionally biased region" description="Polar residues" evidence="1">
    <location>
        <begin position="317"/>
        <end position="341"/>
    </location>
</feature>
<dbReference type="CDD" id="cd22249">
    <property type="entry name" value="UDM1_RNF168_RNF169-like"/>
    <property type="match status" value="1"/>
</dbReference>
<dbReference type="STRING" id="4846.A0A367INT3"/>